<dbReference type="AlphaFoldDB" id="A0A2G9YCP8"/>
<proteinExistence type="predicted"/>
<reference evidence="1 2" key="1">
    <citation type="submission" date="2017-09" db="EMBL/GenBank/DDBJ databases">
        <title>Depth-based differentiation of microbial function through sediment-hosted aquifers and enrichment of novel symbionts in the deep terrestrial subsurface.</title>
        <authorList>
            <person name="Probst A.J."/>
            <person name="Ladd B."/>
            <person name="Jarett J.K."/>
            <person name="Geller-Mcgrath D.E."/>
            <person name="Sieber C.M."/>
            <person name="Emerson J.B."/>
            <person name="Anantharaman K."/>
            <person name="Thomas B.C."/>
            <person name="Malmstrom R."/>
            <person name="Stieglmeier M."/>
            <person name="Klingl A."/>
            <person name="Woyke T."/>
            <person name="Ryan C.M."/>
            <person name="Banfield J.F."/>
        </authorList>
    </citation>
    <scope>NUCLEOTIDE SEQUENCE [LARGE SCALE GENOMIC DNA]</scope>
    <source>
        <strain evidence="1">CG23_combo_of_CG06-09_8_20_14_all_48_7</strain>
    </source>
</reference>
<name>A0A2G9YCP8_9BACT</name>
<evidence type="ECO:0000313" key="1">
    <source>
        <dbReference type="EMBL" id="PIP16493.1"/>
    </source>
</evidence>
<sequence>MTGRLIYYTINSLEVKIMKTRIFTLSLLILVLFLLPVATRAEDTGNVLAKFSVEIRGKTIPINGAQVTVMDKALDLEAVDVRAKLQTQKNLADNIRQQNKNNVISLEKWLNLVSKTQDKTYHVYRYAYLVKAIENSRCAGKSQIRHGIVSKRTDHNGEVLIRYLKPGNYYLGAYRKRGKLLVAWLVPFSIGAGQVTELTLNNSNAYAVYHPDLK</sequence>
<gene>
    <name evidence="1" type="ORF">COX46_01895</name>
</gene>
<evidence type="ECO:0000313" key="2">
    <source>
        <dbReference type="Proteomes" id="UP000230392"/>
    </source>
</evidence>
<protein>
    <submittedName>
        <fullName evidence="1">Uncharacterized protein</fullName>
    </submittedName>
</protein>
<accession>A0A2G9YCP8</accession>
<dbReference type="Proteomes" id="UP000230392">
    <property type="component" value="Unassembled WGS sequence"/>
</dbReference>
<organism evidence="1 2">
    <name type="scientific">bacterium (Candidatus Ratteibacteria) CG23_combo_of_CG06-09_8_20_14_all_48_7</name>
    <dbReference type="NCBI Taxonomy" id="2014292"/>
    <lineage>
        <taxon>Bacteria</taxon>
        <taxon>Candidatus Ratteibacteria</taxon>
    </lineage>
</organism>
<dbReference type="EMBL" id="PCRF01000088">
    <property type="protein sequence ID" value="PIP16493.1"/>
    <property type="molecule type" value="Genomic_DNA"/>
</dbReference>
<comment type="caution">
    <text evidence="1">The sequence shown here is derived from an EMBL/GenBank/DDBJ whole genome shotgun (WGS) entry which is preliminary data.</text>
</comment>